<keyword evidence="3 5" id="KW-0067">ATP-binding</keyword>
<keyword evidence="4" id="KW-0206">Cytoskeleton</keyword>
<evidence type="ECO:0000256" key="3">
    <source>
        <dbReference type="ARBA" id="ARBA00022840"/>
    </source>
</evidence>
<keyword evidence="6" id="KW-0493">Microtubule</keyword>
<dbReference type="Gene3D" id="3.40.850.10">
    <property type="entry name" value="Kinesin motor domain"/>
    <property type="match status" value="1"/>
</dbReference>
<reference evidence="9" key="1">
    <citation type="submission" date="2021-03" db="EMBL/GenBank/DDBJ databases">
        <title>Chromosome level genome of the anhydrobiotic midge Polypedilum vanderplanki.</title>
        <authorList>
            <person name="Yoshida Y."/>
            <person name="Kikawada T."/>
            <person name="Gusev O."/>
        </authorList>
    </citation>
    <scope>NUCLEOTIDE SEQUENCE</scope>
    <source>
        <strain evidence="9">NIAS01</strain>
        <tissue evidence="9">Whole body or cell culture</tissue>
    </source>
</reference>
<evidence type="ECO:0000313" key="10">
    <source>
        <dbReference type="Proteomes" id="UP001107558"/>
    </source>
</evidence>
<dbReference type="PANTHER" id="PTHR47968:SF50">
    <property type="entry name" value="KINESIN-LIKE PROTEIN"/>
    <property type="match status" value="1"/>
</dbReference>
<dbReference type="PANTHER" id="PTHR47968">
    <property type="entry name" value="CENTROMERE PROTEIN E"/>
    <property type="match status" value="1"/>
</dbReference>
<evidence type="ECO:0000256" key="7">
    <source>
        <dbReference type="SAM" id="MobiDB-lite"/>
    </source>
</evidence>
<dbReference type="PRINTS" id="PR00380">
    <property type="entry name" value="KINESINHEAVY"/>
</dbReference>
<evidence type="ECO:0000256" key="2">
    <source>
        <dbReference type="ARBA" id="ARBA00022741"/>
    </source>
</evidence>
<dbReference type="SUPFAM" id="SSF52540">
    <property type="entry name" value="P-loop containing nucleoside triphosphate hydrolases"/>
    <property type="match status" value="1"/>
</dbReference>
<dbReference type="GO" id="GO:0000278">
    <property type="term" value="P:mitotic cell cycle"/>
    <property type="evidence" value="ECO:0007669"/>
    <property type="project" value="TreeGrafter"/>
</dbReference>
<evidence type="ECO:0000256" key="6">
    <source>
        <dbReference type="RuleBase" id="RU000394"/>
    </source>
</evidence>
<accession>A0A9J6CJR7</accession>
<dbReference type="GO" id="GO:0005524">
    <property type="term" value="F:ATP binding"/>
    <property type="evidence" value="ECO:0007669"/>
    <property type="project" value="UniProtKB-UniRule"/>
</dbReference>
<keyword evidence="10" id="KW-1185">Reference proteome</keyword>
<evidence type="ECO:0000256" key="5">
    <source>
        <dbReference type="PROSITE-ProRule" id="PRU00283"/>
    </source>
</evidence>
<feature type="region of interest" description="Disordered" evidence="7">
    <location>
        <begin position="312"/>
        <end position="362"/>
    </location>
</feature>
<dbReference type="PROSITE" id="PS50067">
    <property type="entry name" value="KINESIN_MOTOR_2"/>
    <property type="match status" value="1"/>
</dbReference>
<dbReference type="AlphaFoldDB" id="A0A9J6CJR7"/>
<dbReference type="InterPro" id="IPR027640">
    <property type="entry name" value="Kinesin-like_fam"/>
</dbReference>
<comment type="similarity">
    <text evidence="5 6">Belongs to the TRAFAC class myosin-kinesin ATPase superfamily. Kinesin family.</text>
</comment>
<dbReference type="GO" id="GO:0005874">
    <property type="term" value="C:microtubule"/>
    <property type="evidence" value="ECO:0007669"/>
    <property type="project" value="UniProtKB-KW"/>
</dbReference>
<feature type="binding site" evidence="5">
    <location>
        <begin position="31"/>
        <end position="38"/>
    </location>
    <ligand>
        <name>ATP</name>
        <dbReference type="ChEBI" id="CHEBI:30616"/>
    </ligand>
</feature>
<evidence type="ECO:0000256" key="1">
    <source>
        <dbReference type="ARBA" id="ARBA00004245"/>
    </source>
</evidence>
<evidence type="ECO:0000256" key="4">
    <source>
        <dbReference type="ARBA" id="ARBA00023212"/>
    </source>
</evidence>
<dbReference type="InterPro" id="IPR027417">
    <property type="entry name" value="P-loop_NTPase"/>
</dbReference>
<dbReference type="FunFam" id="3.40.850.10:FF:000082">
    <property type="entry name" value="OSM3-like kinesin"/>
    <property type="match status" value="1"/>
</dbReference>
<dbReference type="GO" id="GO:0008017">
    <property type="term" value="F:microtubule binding"/>
    <property type="evidence" value="ECO:0007669"/>
    <property type="project" value="InterPro"/>
</dbReference>
<keyword evidence="2 5" id="KW-0547">Nucleotide-binding</keyword>
<dbReference type="Pfam" id="PF00225">
    <property type="entry name" value="Kinesin"/>
    <property type="match status" value="1"/>
</dbReference>
<dbReference type="OrthoDB" id="3176171at2759"/>
<proteinExistence type="inferred from homology"/>
<name>A0A9J6CJR7_POLVA</name>
<dbReference type="InterPro" id="IPR036961">
    <property type="entry name" value="Kinesin_motor_dom_sf"/>
</dbReference>
<comment type="subcellular location">
    <subcellularLocation>
        <location evidence="1">Cytoplasm</location>
        <location evidence="1">Cytoskeleton</location>
    </subcellularLocation>
</comment>
<dbReference type="GO" id="GO:0003777">
    <property type="term" value="F:microtubule motor activity"/>
    <property type="evidence" value="ECO:0007669"/>
    <property type="project" value="InterPro"/>
</dbReference>
<keyword evidence="5 6" id="KW-0505">Motor protein</keyword>
<feature type="domain" description="Kinesin motor" evidence="8">
    <location>
        <begin position="1"/>
        <end position="275"/>
    </location>
</feature>
<feature type="compositionally biased region" description="Basic and acidic residues" evidence="7">
    <location>
        <begin position="350"/>
        <end position="362"/>
    </location>
</feature>
<feature type="compositionally biased region" description="Acidic residues" evidence="7">
    <location>
        <begin position="312"/>
        <end position="332"/>
    </location>
</feature>
<gene>
    <name evidence="9" type="ORF">PVAND_011532</name>
</gene>
<evidence type="ECO:0000259" key="8">
    <source>
        <dbReference type="PROSITE" id="PS50067"/>
    </source>
</evidence>
<organism evidence="9 10">
    <name type="scientific">Polypedilum vanderplanki</name>
    <name type="common">Sleeping chironomid midge</name>
    <dbReference type="NCBI Taxonomy" id="319348"/>
    <lineage>
        <taxon>Eukaryota</taxon>
        <taxon>Metazoa</taxon>
        <taxon>Ecdysozoa</taxon>
        <taxon>Arthropoda</taxon>
        <taxon>Hexapoda</taxon>
        <taxon>Insecta</taxon>
        <taxon>Pterygota</taxon>
        <taxon>Neoptera</taxon>
        <taxon>Endopterygota</taxon>
        <taxon>Diptera</taxon>
        <taxon>Nematocera</taxon>
        <taxon>Chironomoidea</taxon>
        <taxon>Chironomidae</taxon>
        <taxon>Chironominae</taxon>
        <taxon>Polypedilum</taxon>
        <taxon>Polypedilum</taxon>
    </lineage>
</organism>
<dbReference type="InterPro" id="IPR019821">
    <property type="entry name" value="Kinesin_motor_CS"/>
</dbReference>
<dbReference type="InterPro" id="IPR001752">
    <property type="entry name" value="Kinesin_motor_dom"/>
</dbReference>
<dbReference type="SMART" id="SM00129">
    <property type="entry name" value="KISc"/>
    <property type="match status" value="1"/>
</dbReference>
<keyword evidence="4" id="KW-0963">Cytoplasm</keyword>
<dbReference type="PROSITE" id="PS00411">
    <property type="entry name" value="KINESIN_MOTOR_1"/>
    <property type="match status" value="1"/>
</dbReference>
<dbReference type="GO" id="GO:0007018">
    <property type="term" value="P:microtubule-based movement"/>
    <property type="evidence" value="ECO:0007669"/>
    <property type="project" value="InterPro"/>
</dbReference>
<dbReference type="EMBL" id="JADBJN010000001">
    <property type="protein sequence ID" value="KAG5682160.1"/>
    <property type="molecule type" value="Genomic_DNA"/>
</dbReference>
<dbReference type="Proteomes" id="UP001107558">
    <property type="component" value="Chromosome 1"/>
</dbReference>
<comment type="caution">
    <text evidence="9">The sequence shown here is derived from an EMBL/GenBank/DDBJ whole genome shotgun (WGS) entry which is preliminary data.</text>
</comment>
<sequence>MNERIDLYINTARPIVDKVLEGYNGTILAYGQTGTGKTYTMVGNADSPETRGIIPNSFAHIFGHIAKAKENEKFLVRVSYMEIYNEEVRDLLGKELNKSLEVKERSDIGVFVKDLSGYVVHNADDLDNIMKLGNKNRAVGSTLVNQQSSRSHAIFSITIESSLTVDNDTKVKMGKLQLVDLAGSERQSKTQASGIRLKEATKINLSLSVLGNVISALVDGKSSHIPYRNSKLTRLLQDSLGGNSKTLMCATISPSESNYVETISTLRYAGRAKSIQNHAHMNFDPKDALLKHFQQEIEELKRQLEEGVFEIGGDEIDADENDDLSEESDIEIENEKEKSKEKSKKKKAKANKDEMHKEKSDAEKELLELKAQEHEKALKVAQSEQDIIRAKLQSLENKILNGGENLLEKANQQEQLLEKSIAELEATNKKEQELQQTLQKIEAERIDIEERYSSLQEECVGKTKKLQKVMQMLMGLKSELADQQQEQQREKEGIYENIRSLSRELALCELVINNYIPKEYQTLIDKFTYWNEEIGEWQLKCVAYTGNNMRKNINEQQKNAKEEKEYVDLSHVYLSYNVDGLTEPVRGKTSRPKTSHSGVPRYYQRINNIN</sequence>
<protein>
    <recommendedName>
        <fullName evidence="6">Kinesin-like protein</fullName>
    </recommendedName>
</protein>
<evidence type="ECO:0000313" key="9">
    <source>
        <dbReference type="EMBL" id="KAG5682160.1"/>
    </source>
</evidence>